<sequence>MSGSNLVHIDSNSLDQALQKLALRINDIEASLPNHPAFSSLADRLSLLETSIFSSPPSSKEPSASTSFFHVVDDLRATLMKLHLDHDVHLSALQLELEKQKRAISALPTSNDDELLKQLVLAEMASRAHAIESKVDEVARTFSERLAEQAATEAEWKATFERSTMARIENIFSAIQENKELITNGSAITENRFKMQQDTINTVEDSVAYLRDRVTLIADNNTELARQLQSLEESTAASYAKLNELRDALTKHEEENHMTFQSIAHTQNKLSTNLQKQGDALDAHQSDTATKLAELHIQANDLFARSDTHTNKIDILHGQTAVLELRQSDTASIVAVHEAKIENVQTHQTKTHQLHLKLEKEVVAFQKDTRQRLDDGEKAFEGLNTEYARFRHEVMESRWAQDETNKMVAAEMKEIVRSFHALKDEINDVVADLPKFHMELSRTNANVANVRLEMRDIRAEHASAQENTTAVTNRLDDLRSISNAQFERHTQNNLHELKKILDGLQHVDHTDPVAVDKQLNGLALVVAQLELKHEHFRSHSTSMAEDIKHEVAGQLLQASRIISGLVRSQIYSKLLTDDSGSNDSSELKWNLRLNAAAGFAKRVHQFVEKLSPSEDNKFTIIARDVMERRVRICLEQTLAAKFRDSANSKQGRRLNNTATCISCDRPIFASSDSANQEEAIVAKTSPNGHPVDVKSVIPRRSGHTNVPPKVGAEVAHVNPQSTKEKFVYRGGFRLPHKTVKPEMDSSFASQTIHLGLTNLSQEPCLEKVALLGKCQTEAQIHTKLARPHTAPHSKSLPKLPVTPCLDLNDEDQS</sequence>
<dbReference type="Proteomes" id="UP000481153">
    <property type="component" value="Unassembled WGS sequence"/>
</dbReference>
<evidence type="ECO:0000256" key="1">
    <source>
        <dbReference type="SAM" id="Coils"/>
    </source>
</evidence>
<keyword evidence="1" id="KW-0175">Coiled coil</keyword>
<name>A0A6G0X6L5_9STRA</name>
<evidence type="ECO:0000256" key="2">
    <source>
        <dbReference type="SAM" id="MobiDB-lite"/>
    </source>
</evidence>
<organism evidence="3 4">
    <name type="scientific">Aphanomyces euteiches</name>
    <dbReference type="NCBI Taxonomy" id="100861"/>
    <lineage>
        <taxon>Eukaryota</taxon>
        <taxon>Sar</taxon>
        <taxon>Stramenopiles</taxon>
        <taxon>Oomycota</taxon>
        <taxon>Saprolegniomycetes</taxon>
        <taxon>Saprolegniales</taxon>
        <taxon>Verrucalvaceae</taxon>
        <taxon>Aphanomyces</taxon>
    </lineage>
</organism>
<feature type="region of interest" description="Disordered" evidence="2">
    <location>
        <begin position="784"/>
        <end position="813"/>
    </location>
</feature>
<keyword evidence="4" id="KW-1185">Reference proteome</keyword>
<dbReference type="AlphaFoldDB" id="A0A6G0X6L5"/>
<protein>
    <submittedName>
        <fullName evidence="3">Uncharacterized protein</fullName>
    </submittedName>
</protein>
<gene>
    <name evidence="3" type="ORF">Ae201684_008005</name>
</gene>
<reference evidence="3 4" key="1">
    <citation type="submission" date="2019-07" db="EMBL/GenBank/DDBJ databases">
        <title>Genomics analysis of Aphanomyces spp. identifies a new class of oomycete effector associated with host adaptation.</title>
        <authorList>
            <person name="Gaulin E."/>
        </authorList>
    </citation>
    <scope>NUCLEOTIDE SEQUENCE [LARGE SCALE GENOMIC DNA]</scope>
    <source>
        <strain evidence="3 4">ATCC 201684</strain>
    </source>
</reference>
<evidence type="ECO:0000313" key="4">
    <source>
        <dbReference type="Proteomes" id="UP000481153"/>
    </source>
</evidence>
<evidence type="ECO:0000313" key="3">
    <source>
        <dbReference type="EMBL" id="KAF0735525.1"/>
    </source>
</evidence>
<dbReference type="EMBL" id="VJMJ01000095">
    <property type="protein sequence ID" value="KAF0735525.1"/>
    <property type="molecule type" value="Genomic_DNA"/>
</dbReference>
<dbReference type="VEuPathDB" id="FungiDB:AeMF1_021198"/>
<feature type="coiled-coil region" evidence="1">
    <location>
        <begin position="440"/>
        <end position="467"/>
    </location>
</feature>
<proteinExistence type="predicted"/>
<accession>A0A6G0X6L5</accession>
<comment type="caution">
    <text evidence="3">The sequence shown here is derived from an EMBL/GenBank/DDBJ whole genome shotgun (WGS) entry which is preliminary data.</text>
</comment>